<dbReference type="PATRIC" id="fig|1265738.3.peg.6372"/>
<proteinExistence type="predicted"/>
<organism evidence="1 2">
    <name type="scientific">Rhodopirellula maiorica SM1</name>
    <dbReference type="NCBI Taxonomy" id="1265738"/>
    <lineage>
        <taxon>Bacteria</taxon>
        <taxon>Pseudomonadati</taxon>
        <taxon>Planctomycetota</taxon>
        <taxon>Planctomycetia</taxon>
        <taxon>Pirellulales</taxon>
        <taxon>Pirellulaceae</taxon>
        <taxon>Novipirellula</taxon>
    </lineage>
</organism>
<reference evidence="1 2" key="1">
    <citation type="journal article" date="2013" name="Mar. Genomics">
        <title>Expression of sulfatases in Rhodopirellula baltica and the diversity of sulfatases in the genus Rhodopirellula.</title>
        <authorList>
            <person name="Wegner C.E."/>
            <person name="Richter-Heitmann T."/>
            <person name="Klindworth A."/>
            <person name="Klockow C."/>
            <person name="Richter M."/>
            <person name="Achstetter T."/>
            <person name="Glockner F.O."/>
            <person name="Harder J."/>
        </authorList>
    </citation>
    <scope>NUCLEOTIDE SEQUENCE [LARGE SCALE GENOMIC DNA]</scope>
    <source>
        <strain evidence="1 2">SM1</strain>
    </source>
</reference>
<accession>M5RRV7</accession>
<dbReference type="Proteomes" id="UP000011991">
    <property type="component" value="Unassembled WGS sequence"/>
</dbReference>
<dbReference type="EMBL" id="ANOG01000926">
    <property type="protein sequence ID" value="EMI16694.1"/>
    <property type="molecule type" value="Genomic_DNA"/>
</dbReference>
<name>M5RRV7_9BACT</name>
<sequence length="40" mass="4752">MSFHLNAFRFSNVWQPNKRKMLAREALKNHYANAFAPHHA</sequence>
<comment type="caution">
    <text evidence="1">The sequence shown here is derived from an EMBL/GenBank/DDBJ whole genome shotgun (WGS) entry which is preliminary data.</text>
</comment>
<dbReference type="AlphaFoldDB" id="M5RRV7"/>
<keyword evidence="2" id="KW-1185">Reference proteome</keyword>
<evidence type="ECO:0000313" key="1">
    <source>
        <dbReference type="EMBL" id="EMI16694.1"/>
    </source>
</evidence>
<evidence type="ECO:0000313" key="2">
    <source>
        <dbReference type="Proteomes" id="UP000011991"/>
    </source>
</evidence>
<gene>
    <name evidence="1" type="ORF">RMSM_06391</name>
</gene>
<protein>
    <submittedName>
        <fullName evidence="1">Uncharacterized protein</fullName>
    </submittedName>
</protein>